<comment type="similarity">
    <text evidence="2">Belongs to the peptidase M20A family.</text>
</comment>
<dbReference type="GO" id="GO:0016787">
    <property type="term" value="F:hydrolase activity"/>
    <property type="evidence" value="ECO:0007669"/>
    <property type="project" value="UniProtKB-KW"/>
</dbReference>
<keyword evidence="3" id="KW-0479">Metal-binding</keyword>
<evidence type="ECO:0000313" key="8">
    <source>
        <dbReference type="Proteomes" id="UP000189735"/>
    </source>
</evidence>
<dbReference type="PANTHER" id="PTHR43808">
    <property type="entry name" value="ACETYLORNITHINE DEACETYLASE"/>
    <property type="match status" value="1"/>
</dbReference>
<dbReference type="InterPro" id="IPR036264">
    <property type="entry name" value="Bact_exopeptidase_dim_dom"/>
</dbReference>
<dbReference type="AlphaFoldDB" id="A0A1T4YJZ5"/>
<proteinExistence type="inferred from homology"/>
<dbReference type="Pfam" id="PF07687">
    <property type="entry name" value="M20_dimer"/>
    <property type="match status" value="1"/>
</dbReference>
<evidence type="ECO:0000256" key="2">
    <source>
        <dbReference type="ARBA" id="ARBA00006247"/>
    </source>
</evidence>
<organism evidence="7 8">
    <name type="scientific">Agreia bicolorata</name>
    <dbReference type="NCBI Taxonomy" id="110935"/>
    <lineage>
        <taxon>Bacteria</taxon>
        <taxon>Bacillati</taxon>
        <taxon>Actinomycetota</taxon>
        <taxon>Actinomycetes</taxon>
        <taxon>Micrococcales</taxon>
        <taxon>Microbacteriaceae</taxon>
        <taxon>Agreia</taxon>
    </lineage>
</organism>
<dbReference type="RefSeq" id="WP_078715397.1">
    <property type="nucleotide sequence ID" value="NZ_FUYG01000011.1"/>
</dbReference>
<evidence type="ECO:0000256" key="4">
    <source>
        <dbReference type="ARBA" id="ARBA00022801"/>
    </source>
</evidence>
<dbReference type="InterPro" id="IPR011650">
    <property type="entry name" value="Peptidase_M20_dimer"/>
</dbReference>
<dbReference type="Gene3D" id="3.40.630.10">
    <property type="entry name" value="Zn peptidases"/>
    <property type="match status" value="1"/>
</dbReference>
<dbReference type="InterPro" id="IPR050072">
    <property type="entry name" value="Peptidase_M20A"/>
</dbReference>
<comment type="cofactor">
    <cofactor evidence="1">
        <name>Zn(2+)</name>
        <dbReference type="ChEBI" id="CHEBI:29105"/>
    </cofactor>
</comment>
<name>A0A1T4YJZ5_9MICO</name>
<gene>
    <name evidence="7" type="ORF">SAMN06295879_3458</name>
</gene>
<evidence type="ECO:0000256" key="3">
    <source>
        <dbReference type="ARBA" id="ARBA00022723"/>
    </source>
</evidence>
<dbReference type="SUPFAM" id="SSF53187">
    <property type="entry name" value="Zn-dependent exopeptidases"/>
    <property type="match status" value="1"/>
</dbReference>
<evidence type="ECO:0000256" key="1">
    <source>
        <dbReference type="ARBA" id="ARBA00001947"/>
    </source>
</evidence>
<dbReference type="InterPro" id="IPR002933">
    <property type="entry name" value="Peptidase_M20"/>
</dbReference>
<keyword evidence="4" id="KW-0378">Hydrolase</keyword>
<dbReference type="PROSITE" id="PS00758">
    <property type="entry name" value="ARGE_DAPE_CPG2_1"/>
    <property type="match status" value="1"/>
</dbReference>
<dbReference type="Pfam" id="PF01546">
    <property type="entry name" value="Peptidase_M20"/>
    <property type="match status" value="1"/>
</dbReference>
<sequence>MIDSPSLGDEALALLRELIRSACVNDGTYASGQEIRNTDVLRRFFDGVDVDPVVVESAPGRATLVVRIPGTDPHAPSLALVGHIDVVPVMHGGWSHDPFAADIVGDELYGRGTLDMLYLTAAYAVATRAVASEGRALRGDLVFVAVADEEGGSRLGIEWLMQHHPELIDADYVLTESGGVPVGGSAGTPHSVTVTVGEKGLARRRLLIRGIPGHGSAPWGSSNAGVIAAEAVTRLTRFAPRAVIGDYWPRYVDALDLDPEVSRRLTSVAEILGALPELGELAGYAHATTHTTISPNVIRAGDAINVIPGEASIDLDIRQLPGVSPEEVDAYVMSALGDLMRHIEIVDVVGASFSPANVSPMDTPLFEVLAEVIDEAYPGAVPLPIIAAGGSDARFYRAKGRRAYGFSVLSGRWDYGRFRHLIHGNDEHIDLESIALTARAIDSVVRRFLG</sequence>
<protein>
    <submittedName>
        <fullName evidence="7">Acetylornithine deacetylase/Succinyl-diaminopimelate desuccinylase</fullName>
    </submittedName>
</protein>
<evidence type="ECO:0000256" key="5">
    <source>
        <dbReference type="ARBA" id="ARBA00022833"/>
    </source>
</evidence>
<dbReference type="GO" id="GO:0046872">
    <property type="term" value="F:metal ion binding"/>
    <property type="evidence" value="ECO:0007669"/>
    <property type="project" value="UniProtKB-KW"/>
</dbReference>
<evidence type="ECO:0000313" key="7">
    <source>
        <dbReference type="EMBL" id="SKB02154.1"/>
    </source>
</evidence>
<reference evidence="8" key="1">
    <citation type="submission" date="2017-02" db="EMBL/GenBank/DDBJ databases">
        <authorList>
            <person name="Varghese N."/>
            <person name="Submissions S."/>
        </authorList>
    </citation>
    <scope>NUCLEOTIDE SEQUENCE [LARGE SCALE GENOMIC DNA]</scope>
    <source>
        <strain evidence="8">VKM Ac-2052</strain>
    </source>
</reference>
<dbReference type="EMBL" id="FUYG01000011">
    <property type="protein sequence ID" value="SKB02154.1"/>
    <property type="molecule type" value="Genomic_DNA"/>
</dbReference>
<dbReference type="Gene3D" id="3.30.70.360">
    <property type="match status" value="1"/>
</dbReference>
<accession>A0A1T4YJZ5</accession>
<dbReference type="SUPFAM" id="SSF55031">
    <property type="entry name" value="Bacterial exopeptidase dimerisation domain"/>
    <property type="match status" value="1"/>
</dbReference>
<evidence type="ECO:0000259" key="6">
    <source>
        <dbReference type="Pfam" id="PF07687"/>
    </source>
</evidence>
<keyword evidence="5" id="KW-0862">Zinc</keyword>
<dbReference type="InterPro" id="IPR001261">
    <property type="entry name" value="ArgE/DapE_CS"/>
</dbReference>
<dbReference type="Gene3D" id="1.10.150.900">
    <property type="match status" value="1"/>
</dbReference>
<dbReference type="Proteomes" id="UP000189735">
    <property type="component" value="Unassembled WGS sequence"/>
</dbReference>
<feature type="domain" description="Peptidase M20 dimerisation" evidence="6">
    <location>
        <begin position="196"/>
        <end position="339"/>
    </location>
</feature>
<dbReference type="PANTHER" id="PTHR43808:SF8">
    <property type="entry name" value="PEPTIDASE M20 DIMERISATION DOMAIN-CONTAINING PROTEIN"/>
    <property type="match status" value="1"/>
</dbReference>